<dbReference type="Proteomes" id="UP001295469">
    <property type="component" value="Chromosome C09"/>
</dbReference>
<reference evidence="1" key="1">
    <citation type="submission" date="2021-01" db="EMBL/GenBank/DDBJ databases">
        <authorList>
            <consortium name="Genoscope - CEA"/>
            <person name="William W."/>
        </authorList>
    </citation>
    <scope>NUCLEOTIDE SEQUENCE</scope>
</reference>
<dbReference type="EMBL" id="HG994373">
    <property type="protein sequence ID" value="CAF1749988.1"/>
    <property type="molecule type" value="Genomic_DNA"/>
</dbReference>
<proteinExistence type="predicted"/>
<accession>A0A816J9Q7</accession>
<name>A0A816J9Q7_BRANA</name>
<dbReference type="AlphaFoldDB" id="A0A816J9Q7"/>
<evidence type="ECO:0000313" key="1">
    <source>
        <dbReference type="EMBL" id="CAF1749988.1"/>
    </source>
</evidence>
<protein>
    <submittedName>
        <fullName evidence="1">(rape) hypothetical protein</fullName>
    </submittedName>
</protein>
<sequence length="59" mass="6764">MGISLACDVTDKSSFNNIRAIGGNRSNDKDHNSGRSHYYIELFFFLLAGKRVTLRWLKE</sequence>
<organism evidence="1">
    <name type="scientific">Brassica napus</name>
    <name type="common">Rape</name>
    <dbReference type="NCBI Taxonomy" id="3708"/>
    <lineage>
        <taxon>Eukaryota</taxon>
        <taxon>Viridiplantae</taxon>
        <taxon>Streptophyta</taxon>
        <taxon>Embryophyta</taxon>
        <taxon>Tracheophyta</taxon>
        <taxon>Spermatophyta</taxon>
        <taxon>Magnoliopsida</taxon>
        <taxon>eudicotyledons</taxon>
        <taxon>Gunneridae</taxon>
        <taxon>Pentapetalae</taxon>
        <taxon>rosids</taxon>
        <taxon>malvids</taxon>
        <taxon>Brassicales</taxon>
        <taxon>Brassicaceae</taxon>
        <taxon>Brassiceae</taxon>
        <taxon>Brassica</taxon>
    </lineage>
</organism>
<gene>
    <name evidence="1" type="ORF">DARMORV10_C09P38680.1</name>
</gene>